<evidence type="ECO:0000313" key="3">
    <source>
        <dbReference type="Proteomes" id="UP000275267"/>
    </source>
</evidence>
<gene>
    <name evidence="2" type="ORF">C2845_PM02G46150</name>
</gene>
<evidence type="ECO:0000256" key="1">
    <source>
        <dbReference type="SAM" id="MobiDB-lite"/>
    </source>
</evidence>
<accession>A0A3L6SH54</accession>
<dbReference type="AlphaFoldDB" id="A0A3L6SH54"/>
<name>A0A3L6SH54_PANMI</name>
<organism evidence="2 3">
    <name type="scientific">Panicum miliaceum</name>
    <name type="common">Proso millet</name>
    <name type="synonym">Broomcorn millet</name>
    <dbReference type="NCBI Taxonomy" id="4540"/>
    <lineage>
        <taxon>Eukaryota</taxon>
        <taxon>Viridiplantae</taxon>
        <taxon>Streptophyta</taxon>
        <taxon>Embryophyta</taxon>
        <taxon>Tracheophyta</taxon>
        <taxon>Spermatophyta</taxon>
        <taxon>Magnoliopsida</taxon>
        <taxon>Liliopsida</taxon>
        <taxon>Poales</taxon>
        <taxon>Poaceae</taxon>
        <taxon>PACMAD clade</taxon>
        <taxon>Panicoideae</taxon>
        <taxon>Panicodae</taxon>
        <taxon>Paniceae</taxon>
        <taxon>Panicinae</taxon>
        <taxon>Panicum</taxon>
        <taxon>Panicum sect. Panicum</taxon>
    </lineage>
</organism>
<evidence type="ECO:0000313" key="2">
    <source>
        <dbReference type="EMBL" id="RLN19422.1"/>
    </source>
</evidence>
<sequence length="197" mass="21549">MAVPAPLPPPHSTLSPLRPSSPATFFSLKFNRQPAKLAAPDVRVCDVWFPNPSAIFASARLLTTRRLPDATPRAARARLPTPCHAPTTVDSDQAAGQPRQPMEGNDDGEGEQEQVALADVTSAGNQSRAKRKVTLFSFYKKAHVEEENDNDMVNQNPQLEENELEEDLALAPPKVQKLNPDASVLIVERDPGLRCQI</sequence>
<protein>
    <submittedName>
        <fullName evidence="2">Uncharacterized protein</fullName>
    </submittedName>
</protein>
<dbReference type="EMBL" id="PQIB02000005">
    <property type="protein sequence ID" value="RLN19422.1"/>
    <property type="molecule type" value="Genomic_DNA"/>
</dbReference>
<comment type="caution">
    <text evidence="2">The sequence shown here is derived from an EMBL/GenBank/DDBJ whole genome shotgun (WGS) entry which is preliminary data.</text>
</comment>
<keyword evidence="3" id="KW-1185">Reference proteome</keyword>
<proteinExistence type="predicted"/>
<reference evidence="3" key="1">
    <citation type="journal article" date="2019" name="Nat. Commun.">
        <title>The genome of broomcorn millet.</title>
        <authorList>
            <person name="Zou C."/>
            <person name="Miki D."/>
            <person name="Li D."/>
            <person name="Tang Q."/>
            <person name="Xiao L."/>
            <person name="Rajput S."/>
            <person name="Deng P."/>
            <person name="Jia W."/>
            <person name="Huang R."/>
            <person name="Zhang M."/>
            <person name="Sun Y."/>
            <person name="Hu J."/>
            <person name="Fu X."/>
            <person name="Schnable P.S."/>
            <person name="Li F."/>
            <person name="Zhang H."/>
            <person name="Feng B."/>
            <person name="Zhu X."/>
            <person name="Liu R."/>
            <person name="Schnable J.C."/>
            <person name="Zhu J.-K."/>
            <person name="Zhang H."/>
        </authorList>
    </citation>
    <scope>NUCLEOTIDE SEQUENCE [LARGE SCALE GENOMIC DNA]</scope>
</reference>
<dbReference type="Proteomes" id="UP000275267">
    <property type="component" value="Unassembled WGS sequence"/>
</dbReference>
<feature type="compositionally biased region" description="Low complexity" evidence="1">
    <location>
        <begin position="72"/>
        <end position="82"/>
    </location>
</feature>
<feature type="region of interest" description="Disordered" evidence="1">
    <location>
        <begin position="72"/>
        <end position="113"/>
    </location>
</feature>